<dbReference type="Pfam" id="PF10011">
    <property type="entry name" value="DUF2254"/>
    <property type="match status" value="1"/>
</dbReference>
<evidence type="ECO:0000313" key="3">
    <source>
        <dbReference type="Proteomes" id="UP000602381"/>
    </source>
</evidence>
<feature type="transmembrane region" description="Helical" evidence="1">
    <location>
        <begin position="61"/>
        <end position="83"/>
    </location>
</feature>
<keyword evidence="3" id="KW-1185">Reference proteome</keyword>
<sequence length="421" mass="45159">MSSKITWHLLRQLRNVWVRVASFAVLAIVTAGVSQLVAPLIPSAWTVKIGADSVDQVLNIVASSMLAVTTFSLAIAISAFSAAASTATPRATALLQEDPTAQNVLATFLGAFLFSLVGIIALQAGYYDSAGRLVLFVATASVIALVVLALLRWISHLMTFGRMGDTLDRVEAAAITSLENRLNNPFLGGRPITAGIPNTCLPVLSREAGYVLHVDVGKLDSVAESLKIKVWLNALPGSFVHQAGPLLHVEREINDDEALQKLRTAFTIGAERSFEQDPRFGLIVISEIASRALSPAVNDPGTAISVVGRLVRILARWKENPDAKIDHRSVFVPGVMPADVIVDAFRPIVRDGASSVEVQLRVQKALNALAKIAPCVFADPASDMAADALSRAQNALTESEYRLLQQVSAVKLRRDARHEPS</sequence>
<protein>
    <recommendedName>
        <fullName evidence="4">DUF2254 domain-containing protein</fullName>
    </recommendedName>
</protein>
<keyword evidence="1" id="KW-0472">Membrane</keyword>
<evidence type="ECO:0000256" key="1">
    <source>
        <dbReference type="SAM" id="Phobius"/>
    </source>
</evidence>
<comment type="caution">
    <text evidence="2">The sequence shown here is derived from an EMBL/GenBank/DDBJ whole genome shotgun (WGS) entry which is preliminary data.</text>
</comment>
<evidence type="ECO:0008006" key="4">
    <source>
        <dbReference type="Google" id="ProtNLM"/>
    </source>
</evidence>
<feature type="transmembrane region" description="Helical" evidence="1">
    <location>
        <begin position="133"/>
        <end position="154"/>
    </location>
</feature>
<dbReference type="EMBL" id="BMOV01000006">
    <property type="protein sequence ID" value="GGO12821.1"/>
    <property type="molecule type" value="Genomic_DNA"/>
</dbReference>
<feature type="transmembrane region" description="Helical" evidence="1">
    <location>
        <begin position="20"/>
        <end position="41"/>
    </location>
</feature>
<keyword evidence="1" id="KW-1133">Transmembrane helix</keyword>
<keyword evidence="1" id="KW-0812">Transmembrane</keyword>
<accession>A0ABQ2LEU2</accession>
<name>A0ABQ2LEU2_9PROT</name>
<evidence type="ECO:0000313" key="2">
    <source>
        <dbReference type="EMBL" id="GGO12821.1"/>
    </source>
</evidence>
<dbReference type="RefSeq" id="WP_150005179.1">
    <property type="nucleotide sequence ID" value="NZ_BMOV01000006.1"/>
</dbReference>
<dbReference type="InterPro" id="IPR018723">
    <property type="entry name" value="DUF2254_membrane"/>
</dbReference>
<gene>
    <name evidence="2" type="ORF">GCM10007972_18260</name>
</gene>
<reference evidence="3" key="1">
    <citation type="journal article" date="2019" name="Int. J. Syst. Evol. Microbiol.">
        <title>The Global Catalogue of Microorganisms (GCM) 10K type strain sequencing project: providing services to taxonomists for standard genome sequencing and annotation.</title>
        <authorList>
            <consortium name="The Broad Institute Genomics Platform"/>
            <consortium name="The Broad Institute Genome Sequencing Center for Infectious Disease"/>
            <person name="Wu L."/>
            <person name="Ma J."/>
        </authorList>
    </citation>
    <scope>NUCLEOTIDE SEQUENCE [LARGE SCALE GENOMIC DNA]</scope>
    <source>
        <strain evidence="3">JCM 17843</strain>
    </source>
</reference>
<feature type="transmembrane region" description="Helical" evidence="1">
    <location>
        <begin position="104"/>
        <end position="127"/>
    </location>
</feature>
<proteinExistence type="predicted"/>
<dbReference type="Proteomes" id="UP000602381">
    <property type="component" value="Unassembled WGS sequence"/>
</dbReference>
<organism evidence="2 3">
    <name type="scientific">Iodidimonas muriae</name>
    <dbReference type="NCBI Taxonomy" id="261467"/>
    <lineage>
        <taxon>Bacteria</taxon>
        <taxon>Pseudomonadati</taxon>
        <taxon>Pseudomonadota</taxon>
        <taxon>Alphaproteobacteria</taxon>
        <taxon>Iodidimonadales</taxon>
        <taxon>Iodidimonadaceae</taxon>
        <taxon>Iodidimonas</taxon>
    </lineage>
</organism>